<organism evidence="3 4">
    <name type="scientific">Meloidogyne incognita</name>
    <name type="common">Southern root-knot nematode worm</name>
    <name type="synonym">Oxyuris incognita</name>
    <dbReference type="NCBI Taxonomy" id="6306"/>
    <lineage>
        <taxon>Eukaryota</taxon>
        <taxon>Metazoa</taxon>
        <taxon>Ecdysozoa</taxon>
        <taxon>Nematoda</taxon>
        <taxon>Chromadorea</taxon>
        <taxon>Rhabditida</taxon>
        <taxon>Tylenchina</taxon>
        <taxon>Tylenchomorpha</taxon>
        <taxon>Tylenchoidea</taxon>
        <taxon>Meloidogynidae</taxon>
        <taxon>Meloidogyninae</taxon>
        <taxon>Meloidogyne</taxon>
        <taxon>Meloidogyne incognita group</taxon>
    </lineage>
</organism>
<evidence type="ECO:0000259" key="2">
    <source>
        <dbReference type="PROSITE" id="PS50202"/>
    </source>
</evidence>
<dbReference type="PROSITE" id="PS50202">
    <property type="entry name" value="MSP"/>
    <property type="match status" value="1"/>
</dbReference>
<comment type="function">
    <text evidence="1">Central component in molecular interactions underlying sperm crawling. Forms an extensive filament system that extends from sperm villipoda, along the leading edge of the pseudopod.</text>
</comment>
<dbReference type="Gene3D" id="2.60.40.10">
    <property type="entry name" value="Immunoglobulins"/>
    <property type="match status" value="1"/>
</dbReference>
<dbReference type="InterPro" id="IPR008962">
    <property type="entry name" value="PapD-like_sf"/>
</dbReference>
<sequence length="146" mass="15502">METIKTSKNSAMLTHQLNTSITSVNFFKSAASTIAMAVQVDPPSVQLPAGGGNVALKLLNAGLEQRFAYKLRSSNNEHYRVNPVFGFVEPNSAATITVDRLPGPPKADDRLEICFTTVPPDAADARALFPPGSSGDFKLDVPVAAT</sequence>
<dbReference type="WBParaSite" id="Minc3s01933g27284">
    <property type="protein sequence ID" value="Minc3s01933g27284"/>
    <property type="gene ID" value="Minc3s01933g27284"/>
</dbReference>
<dbReference type="SUPFAM" id="SSF49354">
    <property type="entry name" value="PapD-like"/>
    <property type="match status" value="1"/>
</dbReference>
<accession>A0A914MI11</accession>
<evidence type="ECO:0000256" key="1">
    <source>
        <dbReference type="RuleBase" id="RU003425"/>
    </source>
</evidence>
<dbReference type="InterPro" id="IPR051774">
    <property type="entry name" value="Sperm-specific_class_P"/>
</dbReference>
<evidence type="ECO:0000313" key="4">
    <source>
        <dbReference type="WBParaSite" id="Minc3s01933g27284"/>
    </source>
</evidence>
<keyword evidence="1" id="KW-0963">Cytoplasm</keyword>
<keyword evidence="1" id="KW-0206">Cytoskeleton</keyword>
<dbReference type="Pfam" id="PF00635">
    <property type="entry name" value="Motile_Sperm"/>
    <property type="match status" value="1"/>
</dbReference>
<feature type="domain" description="MSP" evidence="2">
    <location>
        <begin position="37"/>
        <end position="146"/>
    </location>
</feature>
<reference evidence="4" key="1">
    <citation type="submission" date="2022-11" db="UniProtKB">
        <authorList>
            <consortium name="WormBaseParasite"/>
        </authorList>
    </citation>
    <scope>IDENTIFICATION</scope>
</reference>
<dbReference type="InterPro" id="IPR013783">
    <property type="entry name" value="Ig-like_fold"/>
</dbReference>
<evidence type="ECO:0000313" key="3">
    <source>
        <dbReference type="Proteomes" id="UP000887563"/>
    </source>
</evidence>
<dbReference type="Proteomes" id="UP000887563">
    <property type="component" value="Unplaced"/>
</dbReference>
<dbReference type="PANTHER" id="PTHR22947:SF39">
    <property type="entry name" value="MSP DOMAIN-CONTAINING PROTEIN"/>
    <property type="match status" value="1"/>
</dbReference>
<dbReference type="AlphaFoldDB" id="A0A914MI11"/>
<dbReference type="InterPro" id="IPR000535">
    <property type="entry name" value="MSP_dom"/>
</dbReference>
<keyword evidence="3" id="KW-1185">Reference proteome</keyword>
<name>A0A914MI11_MELIC</name>
<proteinExistence type="predicted"/>
<dbReference type="PANTHER" id="PTHR22947">
    <property type="entry name" value="MAJOR SPERM PROTEIN"/>
    <property type="match status" value="1"/>
</dbReference>
<protein>
    <recommendedName>
        <fullName evidence="1">Major sperm protein</fullName>
    </recommendedName>
</protein>